<evidence type="ECO:0000313" key="3">
    <source>
        <dbReference type="EMBL" id="MBE9376541.1"/>
    </source>
</evidence>
<organism evidence="3 4">
    <name type="scientific">Saccharopolyspora montiporae</name>
    <dbReference type="NCBI Taxonomy" id="2781240"/>
    <lineage>
        <taxon>Bacteria</taxon>
        <taxon>Bacillati</taxon>
        <taxon>Actinomycetota</taxon>
        <taxon>Actinomycetes</taxon>
        <taxon>Pseudonocardiales</taxon>
        <taxon>Pseudonocardiaceae</taxon>
        <taxon>Saccharopolyspora</taxon>
    </lineage>
</organism>
<sequence>MTREQRNLLRVLSFLAGLLAVVLGVRAGAPVWSWAVSAVVLLLVPVPVAELLLLRHRRARTDPADRTPQPENRTPQPENRTPQPDPQPKDPETRAVQEIPLRSSADDYRFWFSARVCWRQVPEAPGMPHADPGGRAVHLVVEQAAEQAALTGPDDYPLLQHRLDSLLGAVRHDESGRVEAWAVDVRVALADSDAERLRELTDARKDQLLWERRRESERDKREHLAQDVLKTPGSTLVWWLVHNDYRVDEAVARIDDFRRLAEAAADTGQPSAHQLRTQWAEMFAPGAETSFRAAYSPPAGALEANGTDGTGTNGTGTDGAAHDGADVGSAGTGGAAGVPESAEDVLAAIERMDGSPAERAELVRALTAVLDERQQHDLADHFRTRHATRAPS</sequence>
<dbReference type="AlphaFoldDB" id="A0A929BEF9"/>
<feature type="region of interest" description="Disordered" evidence="1">
    <location>
        <begin position="298"/>
        <end position="338"/>
    </location>
</feature>
<name>A0A929BEF9_9PSEU</name>
<keyword evidence="2" id="KW-1133">Transmembrane helix</keyword>
<proteinExistence type="predicted"/>
<evidence type="ECO:0000256" key="1">
    <source>
        <dbReference type="SAM" id="MobiDB-lite"/>
    </source>
</evidence>
<comment type="caution">
    <text evidence="3">The sequence shown here is derived from an EMBL/GenBank/DDBJ whole genome shotgun (WGS) entry which is preliminary data.</text>
</comment>
<dbReference type="RefSeq" id="WP_193930354.1">
    <property type="nucleotide sequence ID" value="NZ_JADEYC010000045.1"/>
</dbReference>
<evidence type="ECO:0000256" key="2">
    <source>
        <dbReference type="SAM" id="Phobius"/>
    </source>
</evidence>
<keyword evidence="2" id="KW-0812">Transmembrane</keyword>
<protein>
    <submittedName>
        <fullName evidence="3">Uncharacterized protein</fullName>
    </submittedName>
</protein>
<accession>A0A929BEF9</accession>
<keyword evidence="2" id="KW-0472">Membrane</keyword>
<evidence type="ECO:0000313" key="4">
    <source>
        <dbReference type="Proteomes" id="UP000598360"/>
    </source>
</evidence>
<dbReference type="Proteomes" id="UP000598360">
    <property type="component" value="Unassembled WGS sequence"/>
</dbReference>
<feature type="region of interest" description="Disordered" evidence="1">
    <location>
        <begin position="60"/>
        <end position="98"/>
    </location>
</feature>
<feature type="transmembrane region" description="Helical" evidence="2">
    <location>
        <begin position="34"/>
        <end position="54"/>
    </location>
</feature>
<reference evidence="3" key="1">
    <citation type="submission" date="2020-10" db="EMBL/GenBank/DDBJ databases">
        <title>Diversity and distribution of actinomycetes associated with coral in the coast of Hainan.</title>
        <authorList>
            <person name="Li F."/>
        </authorList>
    </citation>
    <scope>NUCLEOTIDE SEQUENCE</scope>
    <source>
        <strain evidence="3">HNM0983</strain>
    </source>
</reference>
<feature type="compositionally biased region" description="Polar residues" evidence="1">
    <location>
        <begin position="69"/>
        <end position="82"/>
    </location>
</feature>
<keyword evidence="4" id="KW-1185">Reference proteome</keyword>
<gene>
    <name evidence="3" type="ORF">IQ251_18985</name>
</gene>
<feature type="compositionally biased region" description="Gly residues" evidence="1">
    <location>
        <begin position="308"/>
        <end position="317"/>
    </location>
</feature>
<dbReference type="EMBL" id="JADEYC010000045">
    <property type="protein sequence ID" value="MBE9376541.1"/>
    <property type="molecule type" value="Genomic_DNA"/>
</dbReference>